<keyword evidence="2" id="KW-1185">Reference proteome</keyword>
<evidence type="ECO:0000313" key="2">
    <source>
        <dbReference type="Proteomes" id="UP000603865"/>
    </source>
</evidence>
<comment type="caution">
    <text evidence="1">The sequence shown here is derived from an EMBL/GenBank/DDBJ whole genome shotgun (WGS) entry which is preliminary data.</text>
</comment>
<evidence type="ECO:0000313" key="1">
    <source>
        <dbReference type="EMBL" id="GGR36845.1"/>
    </source>
</evidence>
<reference evidence="1" key="2">
    <citation type="submission" date="2020-09" db="EMBL/GenBank/DDBJ databases">
        <authorList>
            <person name="Sun Q."/>
            <person name="Ohkuma M."/>
        </authorList>
    </citation>
    <scope>NUCLEOTIDE SEQUENCE</scope>
    <source>
        <strain evidence="1">JCM 31311</strain>
    </source>
</reference>
<organism evidence="1 2">
    <name type="scientific">Deinococcus ruber</name>
    <dbReference type="NCBI Taxonomy" id="1848197"/>
    <lineage>
        <taxon>Bacteria</taxon>
        <taxon>Thermotogati</taxon>
        <taxon>Deinococcota</taxon>
        <taxon>Deinococci</taxon>
        <taxon>Deinococcales</taxon>
        <taxon>Deinococcaceae</taxon>
        <taxon>Deinococcus</taxon>
    </lineage>
</organism>
<sequence length="65" mass="7694">MRDVMDEILAEVVRLRLERHEGQFREVFQRASLGGPPRSLDVFKALHEQPFPPEPIDHEQFVQRL</sequence>
<protein>
    <submittedName>
        <fullName evidence="1">Uncharacterized protein</fullName>
    </submittedName>
</protein>
<dbReference type="Proteomes" id="UP000603865">
    <property type="component" value="Unassembled WGS sequence"/>
</dbReference>
<accession>A0A918FGU8</accession>
<dbReference type="AlphaFoldDB" id="A0A918FGU8"/>
<proteinExistence type="predicted"/>
<name>A0A918FGU8_9DEIO</name>
<dbReference type="RefSeq" id="WP_189093545.1">
    <property type="nucleotide sequence ID" value="NZ_BMQL01000075.1"/>
</dbReference>
<reference evidence="1" key="1">
    <citation type="journal article" date="2014" name="Int. J. Syst. Evol. Microbiol.">
        <title>Complete genome sequence of Corynebacterium casei LMG S-19264T (=DSM 44701T), isolated from a smear-ripened cheese.</title>
        <authorList>
            <consortium name="US DOE Joint Genome Institute (JGI-PGF)"/>
            <person name="Walter F."/>
            <person name="Albersmeier A."/>
            <person name="Kalinowski J."/>
            <person name="Ruckert C."/>
        </authorList>
    </citation>
    <scope>NUCLEOTIDE SEQUENCE</scope>
    <source>
        <strain evidence="1">JCM 31311</strain>
    </source>
</reference>
<dbReference type="EMBL" id="BMQL01000075">
    <property type="protein sequence ID" value="GGR36845.1"/>
    <property type="molecule type" value="Genomic_DNA"/>
</dbReference>
<gene>
    <name evidence="1" type="ORF">GCM10008957_53010</name>
</gene>